<comment type="pathway">
    <text evidence="6">Quinol/quinone metabolism; menaquinone biosynthesis; menaquinol from 1,4-dihydroxy-2-naphthoate: step 2/2.</text>
</comment>
<comment type="catalytic activity">
    <reaction evidence="6">
        <text>a 2-methoxy-6-(all-trans-polyprenyl)benzene-1,4-diol + S-adenosyl-L-methionine = a 5-methoxy-2-methyl-3-(all-trans-polyprenyl)benzene-1,4-diol + S-adenosyl-L-homocysteine + H(+)</text>
        <dbReference type="Rhea" id="RHEA:28286"/>
        <dbReference type="Rhea" id="RHEA-COMP:10858"/>
        <dbReference type="Rhea" id="RHEA-COMP:10859"/>
        <dbReference type="ChEBI" id="CHEBI:15378"/>
        <dbReference type="ChEBI" id="CHEBI:57856"/>
        <dbReference type="ChEBI" id="CHEBI:59789"/>
        <dbReference type="ChEBI" id="CHEBI:84166"/>
        <dbReference type="ChEBI" id="CHEBI:84167"/>
        <dbReference type="EC" id="2.1.1.201"/>
    </reaction>
</comment>
<name>A0A191ZFV8_9GAMM</name>
<dbReference type="PROSITE" id="PS01183">
    <property type="entry name" value="UBIE_1"/>
    <property type="match status" value="1"/>
</dbReference>
<dbReference type="HAMAP" id="MF_01813">
    <property type="entry name" value="MenG_UbiE_methyltr"/>
    <property type="match status" value="1"/>
</dbReference>
<evidence type="ECO:0000313" key="8">
    <source>
        <dbReference type="Proteomes" id="UP000078596"/>
    </source>
</evidence>
<dbReference type="AlphaFoldDB" id="A0A191ZFV8"/>
<dbReference type="InterPro" id="IPR004033">
    <property type="entry name" value="UbiE/COQ5_MeTrFase"/>
</dbReference>
<dbReference type="PROSITE" id="PS51608">
    <property type="entry name" value="SAM_MT_UBIE"/>
    <property type="match status" value="1"/>
</dbReference>
<keyword evidence="8" id="KW-1185">Reference proteome</keyword>
<comment type="catalytic activity">
    <reaction evidence="6">
        <text>a 2-demethylmenaquinol + S-adenosyl-L-methionine = a menaquinol + S-adenosyl-L-homocysteine + H(+)</text>
        <dbReference type="Rhea" id="RHEA:42640"/>
        <dbReference type="Rhea" id="RHEA-COMP:9539"/>
        <dbReference type="Rhea" id="RHEA-COMP:9563"/>
        <dbReference type="ChEBI" id="CHEBI:15378"/>
        <dbReference type="ChEBI" id="CHEBI:18151"/>
        <dbReference type="ChEBI" id="CHEBI:55437"/>
        <dbReference type="ChEBI" id="CHEBI:57856"/>
        <dbReference type="ChEBI" id="CHEBI:59789"/>
        <dbReference type="EC" id="2.1.1.163"/>
    </reaction>
</comment>
<dbReference type="PANTHER" id="PTHR43591:SF24">
    <property type="entry name" value="2-METHOXY-6-POLYPRENYL-1,4-BENZOQUINOL METHYLASE, MITOCHONDRIAL"/>
    <property type="match status" value="1"/>
</dbReference>
<dbReference type="Gene3D" id="3.40.50.150">
    <property type="entry name" value="Vaccinia Virus protein VP39"/>
    <property type="match status" value="1"/>
</dbReference>
<keyword evidence="2 6" id="KW-0489">Methyltransferase</keyword>
<protein>
    <recommendedName>
        <fullName evidence="6">Ubiquinone/menaquinone biosynthesis C-methyltransferase UbiE</fullName>
        <ecNumber evidence="6">2.1.1.163</ecNumber>
        <ecNumber evidence="6">2.1.1.201</ecNumber>
    </recommendedName>
    <alternativeName>
        <fullName evidence="6">2-methoxy-6-polyprenyl-1,4-benzoquinol methylase</fullName>
    </alternativeName>
    <alternativeName>
        <fullName evidence="6">Demethylmenaquinone methyltransferase</fullName>
    </alternativeName>
</protein>
<dbReference type="EMBL" id="CP016027">
    <property type="protein sequence ID" value="ANJ66753.1"/>
    <property type="molecule type" value="Genomic_DNA"/>
</dbReference>
<dbReference type="STRING" id="1860122.A9404_04615"/>
<keyword evidence="3 6" id="KW-0808">Transferase</keyword>
<dbReference type="NCBIfam" id="NF001244">
    <property type="entry name" value="PRK00216.1-5"/>
    <property type="match status" value="1"/>
</dbReference>
<accession>A0A191ZFV8</accession>
<evidence type="ECO:0000256" key="2">
    <source>
        <dbReference type="ARBA" id="ARBA00022603"/>
    </source>
</evidence>
<comment type="function">
    <text evidence="6">Methyltransferase required for the conversion of demethylmenaquinol (DMKH2) to menaquinol (MKH2) and the conversion of 2-polyprenyl-6-methoxy-1,4-benzoquinol (DDMQH2) to 2-polyprenyl-3-methyl-6-methoxy-1,4-benzoquinol (DMQH2).</text>
</comment>
<keyword evidence="4 6" id="KW-0831">Ubiquinone biosynthesis</keyword>
<dbReference type="GO" id="GO:0009234">
    <property type="term" value="P:menaquinone biosynthetic process"/>
    <property type="evidence" value="ECO:0007669"/>
    <property type="project" value="UniProtKB-UniRule"/>
</dbReference>
<dbReference type="InterPro" id="IPR023576">
    <property type="entry name" value="UbiE/COQ5_MeTrFase_CS"/>
</dbReference>
<dbReference type="GO" id="GO:0008425">
    <property type="term" value="F:2-methoxy-6-polyprenyl-1,4-benzoquinol methyltransferase activity"/>
    <property type="evidence" value="ECO:0007669"/>
    <property type="project" value="UniProtKB-UniRule"/>
</dbReference>
<dbReference type="NCBIfam" id="NF001240">
    <property type="entry name" value="PRK00216.1-1"/>
    <property type="match status" value="1"/>
</dbReference>
<dbReference type="UniPathway" id="UPA00079">
    <property type="reaction ID" value="UER00169"/>
</dbReference>
<dbReference type="PROSITE" id="PS01184">
    <property type="entry name" value="UBIE_2"/>
    <property type="match status" value="1"/>
</dbReference>
<dbReference type="CDD" id="cd02440">
    <property type="entry name" value="AdoMet_MTases"/>
    <property type="match status" value="1"/>
</dbReference>
<proteinExistence type="inferred from homology"/>
<keyword evidence="5 6" id="KW-0949">S-adenosyl-L-methionine</keyword>
<evidence type="ECO:0000256" key="6">
    <source>
        <dbReference type="HAMAP-Rule" id="MF_01813"/>
    </source>
</evidence>
<gene>
    <name evidence="6" type="primary">ubiE</name>
    <name evidence="7" type="ORF">A9404_04615</name>
</gene>
<dbReference type="Pfam" id="PF01209">
    <property type="entry name" value="Ubie_methyltran"/>
    <property type="match status" value="1"/>
</dbReference>
<comment type="caution">
    <text evidence="6">Lacks conserved residue(s) required for the propagation of feature annotation.</text>
</comment>
<keyword evidence="1 6" id="KW-0474">Menaquinone biosynthesis</keyword>
<feature type="binding site" evidence="6">
    <location>
        <position position="70"/>
    </location>
    <ligand>
        <name>S-adenosyl-L-methionine</name>
        <dbReference type="ChEBI" id="CHEBI:59789"/>
    </ligand>
</feature>
<evidence type="ECO:0000256" key="5">
    <source>
        <dbReference type="ARBA" id="ARBA00022691"/>
    </source>
</evidence>
<dbReference type="GO" id="GO:0009060">
    <property type="term" value="P:aerobic respiration"/>
    <property type="evidence" value="ECO:0007669"/>
    <property type="project" value="UniProtKB-UniRule"/>
</dbReference>
<evidence type="ECO:0000313" key="7">
    <source>
        <dbReference type="EMBL" id="ANJ66753.1"/>
    </source>
</evidence>
<evidence type="ECO:0000256" key="1">
    <source>
        <dbReference type="ARBA" id="ARBA00022428"/>
    </source>
</evidence>
<dbReference type="Proteomes" id="UP000078596">
    <property type="component" value="Chromosome"/>
</dbReference>
<dbReference type="OrthoDB" id="9808140at2"/>
<feature type="binding site" evidence="6">
    <location>
        <begin position="119"/>
        <end position="120"/>
    </location>
    <ligand>
        <name>S-adenosyl-L-methionine</name>
        <dbReference type="ChEBI" id="CHEBI:59789"/>
    </ligand>
</feature>
<dbReference type="UniPathway" id="UPA00232"/>
<organism evidence="7 8">
    <name type="scientific">Halothiobacillus diazotrophicus</name>
    <dbReference type="NCBI Taxonomy" id="1860122"/>
    <lineage>
        <taxon>Bacteria</taxon>
        <taxon>Pseudomonadati</taxon>
        <taxon>Pseudomonadota</taxon>
        <taxon>Gammaproteobacteria</taxon>
        <taxon>Chromatiales</taxon>
        <taxon>Halothiobacillaceae</taxon>
        <taxon>Halothiobacillus</taxon>
    </lineage>
</organism>
<dbReference type="KEGG" id="haz:A9404_04615"/>
<dbReference type="GO" id="GO:0032259">
    <property type="term" value="P:methylation"/>
    <property type="evidence" value="ECO:0007669"/>
    <property type="project" value="UniProtKB-KW"/>
</dbReference>
<dbReference type="NCBIfam" id="TIGR01934">
    <property type="entry name" value="MenG_MenH_UbiE"/>
    <property type="match status" value="1"/>
</dbReference>
<comment type="pathway">
    <text evidence="6">Cofactor biosynthesis; ubiquinone biosynthesis.</text>
</comment>
<dbReference type="EC" id="2.1.1.163" evidence="6"/>
<comment type="similarity">
    <text evidence="6">Belongs to the class I-like SAM-binding methyltransferase superfamily. MenG/UbiE family.</text>
</comment>
<dbReference type="EC" id="2.1.1.201" evidence="6"/>
<feature type="binding site" evidence="6">
    <location>
        <position position="91"/>
    </location>
    <ligand>
        <name>S-adenosyl-L-methionine</name>
        <dbReference type="ChEBI" id="CHEBI:59789"/>
    </ligand>
</feature>
<dbReference type="PANTHER" id="PTHR43591">
    <property type="entry name" value="METHYLTRANSFERASE"/>
    <property type="match status" value="1"/>
</dbReference>
<evidence type="ECO:0000256" key="3">
    <source>
        <dbReference type="ARBA" id="ARBA00022679"/>
    </source>
</evidence>
<reference evidence="7 8" key="1">
    <citation type="submission" date="2016-06" db="EMBL/GenBank/DDBJ databases">
        <title>Insight into the functional genes involving in sulfur oxidation in Pearl River water.</title>
        <authorList>
            <person name="Luo J."/>
            <person name="Tan X."/>
            <person name="Lin W."/>
        </authorList>
    </citation>
    <scope>NUCLEOTIDE SEQUENCE [LARGE SCALE GENOMIC DNA]</scope>
    <source>
        <strain evidence="7 8">LS2</strain>
    </source>
</reference>
<evidence type="ECO:0000256" key="4">
    <source>
        <dbReference type="ARBA" id="ARBA00022688"/>
    </source>
</evidence>
<dbReference type="RefSeq" id="WP_066099111.1">
    <property type="nucleotide sequence ID" value="NZ_CP016027.1"/>
</dbReference>
<dbReference type="GO" id="GO:0043770">
    <property type="term" value="F:demethylmenaquinone methyltransferase activity"/>
    <property type="evidence" value="ECO:0007669"/>
    <property type="project" value="UniProtKB-UniRule"/>
</dbReference>
<sequence length="247" mass="27291">MSGQTHFGYRQVPESEKVKLVGQVFDSVANRYDLMNDAMSLGIHRLWKHIALEHTGLRRGMKALDLASGTGDLALKMAGLVGKEGRVILSDINAHMLGEGRAKLDNAGVIQNVDYCLANAQYLPFPSNHFDCVTIGFGLRNVTDKAMALAEMARVIKPGGRVVVLEFSKPISPLISKAYDLYSFTALPTLGKILAKDADSYRYLAESIRMHPDQESLRQMMLDEGFDHVDVHNLTLGVVAIHIGYKY</sequence>
<dbReference type="InterPro" id="IPR029063">
    <property type="entry name" value="SAM-dependent_MTases_sf"/>
</dbReference>
<dbReference type="SUPFAM" id="SSF53335">
    <property type="entry name" value="S-adenosyl-L-methionine-dependent methyltransferases"/>
    <property type="match status" value="1"/>
</dbReference>